<dbReference type="Proteomes" id="UP000219036">
    <property type="component" value="Unassembled WGS sequence"/>
</dbReference>
<accession>A0A285NI52</accession>
<organism evidence="1 2">
    <name type="scientific">Persephonella hydrogeniphila</name>
    <dbReference type="NCBI Taxonomy" id="198703"/>
    <lineage>
        <taxon>Bacteria</taxon>
        <taxon>Pseudomonadati</taxon>
        <taxon>Aquificota</taxon>
        <taxon>Aquificia</taxon>
        <taxon>Aquificales</taxon>
        <taxon>Hydrogenothermaceae</taxon>
        <taxon>Persephonella</taxon>
    </lineage>
</organism>
<dbReference type="RefSeq" id="WP_097000650.1">
    <property type="nucleotide sequence ID" value="NZ_OBEI01000006.1"/>
</dbReference>
<evidence type="ECO:0000313" key="1">
    <source>
        <dbReference type="EMBL" id="SNZ09129.1"/>
    </source>
</evidence>
<sequence>MRYLERIYELYKKSKKKPEIEIEEITEEEKREIEKIFQIVEEEKSDKKNIQKNELQFGEVYFFIDEVPIYFMLNAVLDGFYSVYKVSDFVDFATNRDYVFKLNGLYYMVETWNEFFLTEDEIKKSLFIGRVPDEDLKILDSVLYEGKKIPENKRGLTLLPEGNYIQYKFQKEEIEDVYKYIVRIFDILEEEDFMNSIYNSLVEREIPLPEVAAAGEKDTFAERPDFLIRKEKDELIVKVINKNLIGKNGEITIFSKEYTGIIPEYFRIKIPERLSEVSVEYFADNLKIKVKDES</sequence>
<dbReference type="EMBL" id="OBEI01000006">
    <property type="protein sequence ID" value="SNZ09129.1"/>
    <property type="molecule type" value="Genomic_DNA"/>
</dbReference>
<protein>
    <submittedName>
        <fullName evidence="1">Uncharacterized protein</fullName>
    </submittedName>
</protein>
<dbReference type="OrthoDB" id="9835935at2"/>
<gene>
    <name evidence="1" type="ORF">SAMN06265182_1485</name>
</gene>
<evidence type="ECO:0000313" key="2">
    <source>
        <dbReference type="Proteomes" id="UP000219036"/>
    </source>
</evidence>
<name>A0A285NI52_9AQUI</name>
<proteinExistence type="predicted"/>
<reference evidence="2" key="1">
    <citation type="submission" date="2017-09" db="EMBL/GenBank/DDBJ databases">
        <authorList>
            <person name="Varghese N."/>
            <person name="Submissions S."/>
        </authorList>
    </citation>
    <scope>NUCLEOTIDE SEQUENCE [LARGE SCALE GENOMIC DNA]</scope>
    <source>
        <strain evidence="2">DSM 15103</strain>
    </source>
</reference>
<keyword evidence="2" id="KW-1185">Reference proteome</keyword>
<dbReference type="AlphaFoldDB" id="A0A285NI52"/>